<comment type="caution">
    <text evidence="6">The sequence shown here is derived from an EMBL/GenBank/DDBJ whole genome shotgun (WGS) entry which is preliminary data.</text>
</comment>
<dbReference type="PRINTS" id="PR01021">
    <property type="entry name" value="OMPADOMAIN"/>
</dbReference>
<sequence length="296" mass="33823">MRNRWSYSVLALSAVVAFSAQAGVRHYVAELDNSQWQLTRNSPLQCELQHQIPRYGRVHFVSDAGKQLDLKMQMDMRQLPDSYGVAAVQSLAPRWWPGEQGYAIGDMRLYKQFNSELPKQLAWTVLSELEKGRYPTFFYQDWYNERDQVAIGLSAANFKASYDTFMSCVNNLLKFSFEDIAYSVLNYESGGDELTNGSKRKLAQIGQYLQADKDLQLVLIDAYTDSYGSHSVNQKLSEQRAAKIREFFIAMGIDADRIRSEGHGESRHVAANDNSLERRKNRRVVIQLSKPLDVAL</sequence>
<keyword evidence="2 3" id="KW-0472">Membrane</keyword>
<dbReference type="EMBL" id="AMRG01000020">
    <property type="protein sequence ID" value="EKE79911.1"/>
    <property type="molecule type" value="Genomic_DNA"/>
</dbReference>
<dbReference type="InterPro" id="IPR006664">
    <property type="entry name" value="OMP_bac"/>
</dbReference>
<dbReference type="InterPro" id="IPR036737">
    <property type="entry name" value="OmpA-like_sf"/>
</dbReference>
<dbReference type="SUPFAM" id="SSF103088">
    <property type="entry name" value="OmpA-like"/>
    <property type="match status" value="1"/>
</dbReference>
<feature type="domain" description="OmpA-like" evidence="5">
    <location>
        <begin position="175"/>
        <end position="292"/>
    </location>
</feature>
<evidence type="ECO:0000256" key="1">
    <source>
        <dbReference type="ARBA" id="ARBA00004442"/>
    </source>
</evidence>
<dbReference type="PANTHER" id="PTHR30329:SF17">
    <property type="entry name" value="LIPOPROTEIN YFIB-RELATED"/>
    <property type="match status" value="1"/>
</dbReference>
<keyword evidence="4" id="KW-0732">Signal</keyword>
<dbReference type="PANTHER" id="PTHR30329">
    <property type="entry name" value="STATOR ELEMENT OF FLAGELLAR MOTOR COMPLEX"/>
    <property type="match status" value="1"/>
</dbReference>
<evidence type="ECO:0000256" key="4">
    <source>
        <dbReference type="SAM" id="SignalP"/>
    </source>
</evidence>
<dbReference type="InterPro" id="IPR006665">
    <property type="entry name" value="OmpA-like"/>
</dbReference>
<comment type="subcellular location">
    <subcellularLocation>
        <location evidence="1">Cell outer membrane</location>
    </subcellularLocation>
</comment>
<organism evidence="6 7">
    <name type="scientific">Idiomarina xiamenensis 10-D-4</name>
    <dbReference type="NCBI Taxonomy" id="740709"/>
    <lineage>
        <taxon>Bacteria</taxon>
        <taxon>Pseudomonadati</taxon>
        <taxon>Pseudomonadota</taxon>
        <taxon>Gammaproteobacteria</taxon>
        <taxon>Alteromonadales</taxon>
        <taxon>Idiomarinaceae</taxon>
        <taxon>Idiomarina</taxon>
    </lineage>
</organism>
<evidence type="ECO:0000256" key="2">
    <source>
        <dbReference type="ARBA" id="ARBA00023136"/>
    </source>
</evidence>
<gene>
    <name evidence="6" type="ORF">A10D4_12428</name>
</gene>
<feature type="chain" id="PRO_5003861290" evidence="4">
    <location>
        <begin position="23"/>
        <end position="296"/>
    </location>
</feature>
<accession>K2J9I9</accession>
<dbReference type="PRINTS" id="PR01023">
    <property type="entry name" value="NAFLGMOTY"/>
</dbReference>
<dbReference type="STRING" id="740709.A10D4_12428"/>
<dbReference type="Pfam" id="PF18393">
    <property type="entry name" value="MotY_N"/>
    <property type="match status" value="1"/>
</dbReference>
<dbReference type="GO" id="GO:0009279">
    <property type="term" value="C:cell outer membrane"/>
    <property type="evidence" value="ECO:0007669"/>
    <property type="project" value="UniProtKB-SubCell"/>
</dbReference>
<keyword evidence="7" id="KW-1185">Reference proteome</keyword>
<keyword evidence="6" id="KW-0969">Cilium</keyword>
<reference evidence="6 7" key="1">
    <citation type="journal article" date="2012" name="J. Bacteriol.">
        <title>Genome Sequence of Idiomarina xiamenensis Type Strain 10-D-4.</title>
        <authorList>
            <person name="Lai Q."/>
            <person name="Wang L."/>
            <person name="Wang W."/>
            <person name="Shao Z."/>
        </authorList>
    </citation>
    <scope>NUCLEOTIDE SEQUENCE [LARGE SCALE GENOMIC DNA]</scope>
    <source>
        <strain evidence="6 7">10-D-4</strain>
    </source>
</reference>
<evidence type="ECO:0000313" key="7">
    <source>
        <dbReference type="Proteomes" id="UP000014115"/>
    </source>
</evidence>
<dbReference type="Gene3D" id="3.30.1330.60">
    <property type="entry name" value="OmpA-like domain"/>
    <property type="match status" value="1"/>
</dbReference>
<proteinExistence type="predicted"/>
<dbReference type="InterPro" id="IPR050330">
    <property type="entry name" value="Bact_OuterMem_StrucFunc"/>
</dbReference>
<dbReference type="CDD" id="cd07185">
    <property type="entry name" value="OmpA_C-like"/>
    <property type="match status" value="1"/>
</dbReference>
<name>K2J9I9_9GAMM</name>
<dbReference type="Pfam" id="PF00691">
    <property type="entry name" value="OmpA"/>
    <property type="match status" value="1"/>
</dbReference>
<dbReference type="AlphaFoldDB" id="K2J9I9"/>
<keyword evidence="6" id="KW-0966">Cell projection</keyword>
<protein>
    <submittedName>
        <fullName evidence="6">Sodium-type flagellar protein motY</fullName>
    </submittedName>
</protein>
<dbReference type="InterPro" id="IPR041544">
    <property type="entry name" value="MotY_N"/>
</dbReference>
<feature type="signal peptide" evidence="4">
    <location>
        <begin position="1"/>
        <end position="22"/>
    </location>
</feature>
<evidence type="ECO:0000256" key="3">
    <source>
        <dbReference type="PROSITE-ProRule" id="PRU00473"/>
    </source>
</evidence>
<dbReference type="PROSITE" id="PS51123">
    <property type="entry name" value="OMPA_2"/>
    <property type="match status" value="1"/>
</dbReference>
<dbReference type="OrthoDB" id="6905929at2"/>
<dbReference type="PATRIC" id="fig|740709.3.peg.2512"/>
<dbReference type="RefSeq" id="WP_008489893.1">
    <property type="nucleotide sequence ID" value="NZ_AMRG01000020.1"/>
</dbReference>
<dbReference type="Proteomes" id="UP000014115">
    <property type="component" value="Unassembled WGS sequence"/>
</dbReference>
<dbReference type="Gene3D" id="2.60.40.2540">
    <property type="match status" value="1"/>
</dbReference>
<dbReference type="eggNOG" id="COG2885">
    <property type="taxonomic scope" value="Bacteria"/>
</dbReference>
<evidence type="ECO:0000259" key="5">
    <source>
        <dbReference type="PROSITE" id="PS51123"/>
    </source>
</evidence>
<evidence type="ECO:0000313" key="6">
    <source>
        <dbReference type="EMBL" id="EKE79911.1"/>
    </source>
</evidence>
<keyword evidence="6" id="KW-0282">Flagellum</keyword>